<dbReference type="Proteomes" id="UP000727407">
    <property type="component" value="Unassembled WGS sequence"/>
</dbReference>
<accession>A0A8J4WSZ3</accession>
<evidence type="ECO:0000313" key="2">
    <source>
        <dbReference type="EMBL" id="KAF5890161.1"/>
    </source>
</evidence>
<dbReference type="AlphaFoldDB" id="A0A8J4WSZ3"/>
<keyword evidence="3" id="KW-1185">Reference proteome</keyword>
<keyword evidence="1" id="KW-1133">Transmembrane helix</keyword>
<reference evidence="2" key="1">
    <citation type="submission" date="2020-07" db="EMBL/GenBank/DDBJ databases">
        <title>Clarias magur genome sequencing, assembly and annotation.</title>
        <authorList>
            <person name="Kushwaha B."/>
            <person name="Kumar R."/>
            <person name="Das P."/>
            <person name="Joshi C.G."/>
            <person name="Kumar D."/>
            <person name="Nagpure N.S."/>
            <person name="Pandey M."/>
            <person name="Agarwal S."/>
            <person name="Srivastava S."/>
            <person name="Singh M."/>
            <person name="Sahoo L."/>
            <person name="Jayasankar P."/>
            <person name="Meher P.K."/>
            <person name="Koringa P.G."/>
            <person name="Iquebal M.A."/>
            <person name="Das S.P."/>
            <person name="Bit A."/>
            <person name="Patnaik S."/>
            <person name="Patel N."/>
            <person name="Shah T.M."/>
            <person name="Hinsu A."/>
            <person name="Jena J.K."/>
        </authorList>
    </citation>
    <scope>NUCLEOTIDE SEQUENCE</scope>
    <source>
        <strain evidence="2">CIFAMagur01</strain>
        <tissue evidence="2">Testis</tissue>
    </source>
</reference>
<keyword evidence="1" id="KW-0472">Membrane</keyword>
<protein>
    <submittedName>
        <fullName evidence="2">Mucin-3A-like isoform X4</fullName>
    </submittedName>
</protein>
<evidence type="ECO:0000313" key="3">
    <source>
        <dbReference type="Proteomes" id="UP000727407"/>
    </source>
</evidence>
<feature type="non-terminal residue" evidence="2">
    <location>
        <position position="114"/>
    </location>
</feature>
<feature type="non-terminal residue" evidence="2">
    <location>
        <position position="1"/>
    </location>
</feature>
<proteinExistence type="predicted"/>
<evidence type="ECO:0000256" key="1">
    <source>
        <dbReference type="SAM" id="Phobius"/>
    </source>
</evidence>
<sequence>LNTILNAKGAPPFVFPLANYTFNGTAIIADSEYIFVEGAYNWTASGFLSEILKISGLSDFTATTTQTVAPVSAVPNPTVQANTTTAGGSSAWILGIIIPCAIIIILIPCWILLC</sequence>
<gene>
    <name evidence="2" type="ORF">DAT39_020140</name>
</gene>
<name>A0A8J4WSZ3_CLAMG</name>
<organism evidence="2 3">
    <name type="scientific">Clarias magur</name>
    <name type="common">Asian catfish</name>
    <name type="synonym">Macropteronotus magur</name>
    <dbReference type="NCBI Taxonomy" id="1594786"/>
    <lineage>
        <taxon>Eukaryota</taxon>
        <taxon>Metazoa</taxon>
        <taxon>Chordata</taxon>
        <taxon>Craniata</taxon>
        <taxon>Vertebrata</taxon>
        <taxon>Euteleostomi</taxon>
        <taxon>Actinopterygii</taxon>
        <taxon>Neopterygii</taxon>
        <taxon>Teleostei</taxon>
        <taxon>Ostariophysi</taxon>
        <taxon>Siluriformes</taxon>
        <taxon>Clariidae</taxon>
        <taxon>Clarias</taxon>
    </lineage>
</organism>
<keyword evidence="1" id="KW-0812">Transmembrane</keyword>
<dbReference type="OrthoDB" id="8941791at2759"/>
<feature type="transmembrane region" description="Helical" evidence="1">
    <location>
        <begin position="91"/>
        <end position="113"/>
    </location>
</feature>
<dbReference type="EMBL" id="QNUK01000718">
    <property type="protein sequence ID" value="KAF5890161.1"/>
    <property type="molecule type" value="Genomic_DNA"/>
</dbReference>
<comment type="caution">
    <text evidence="2">The sequence shown here is derived from an EMBL/GenBank/DDBJ whole genome shotgun (WGS) entry which is preliminary data.</text>
</comment>